<dbReference type="GeneID" id="54333279"/>
<evidence type="ECO:0000313" key="7">
    <source>
        <dbReference type="EMBL" id="KAA8643804.1"/>
    </source>
</evidence>
<accession>A0A5M9MET6</accession>
<evidence type="ECO:0008006" key="9">
    <source>
        <dbReference type="Google" id="ProtNLM"/>
    </source>
</evidence>
<dbReference type="Pfam" id="PF04479">
    <property type="entry name" value="RTA1"/>
    <property type="match status" value="1"/>
</dbReference>
<feature type="transmembrane region" description="Helical" evidence="6">
    <location>
        <begin position="101"/>
        <end position="123"/>
    </location>
</feature>
<dbReference type="PANTHER" id="PTHR31465">
    <property type="entry name" value="PROTEIN RTA1-RELATED"/>
    <property type="match status" value="1"/>
</dbReference>
<dbReference type="RefSeq" id="XP_033423165.1">
    <property type="nucleotide sequence ID" value="XM_033575147.1"/>
</dbReference>
<dbReference type="AlphaFoldDB" id="A0A5M9MET6"/>
<feature type="region of interest" description="Disordered" evidence="5">
    <location>
        <begin position="234"/>
        <end position="267"/>
    </location>
</feature>
<dbReference type="VEuPathDB" id="FungiDB:EYZ11_007370"/>
<evidence type="ECO:0000313" key="8">
    <source>
        <dbReference type="Proteomes" id="UP000324241"/>
    </source>
</evidence>
<protein>
    <recommendedName>
        <fullName evidence="9">RTA1 domain protein</fullName>
    </recommendedName>
</protein>
<feature type="transmembrane region" description="Helical" evidence="6">
    <location>
        <begin position="69"/>
        <end position="89"/>
    </location>
</feature>
<dbReference type="GO" id="GO:0016020">
    <property type="term" value="C:membrane"/>
    <property type="evidence" value="ECO:0007669"/>
    <property type="project" value="UniProtKB-SubCell"/>
</dbReference>
<feature type="transmembrane region" description="Helical" evidence="6">
    <location>
        <begin position="26"/>
        <end position="48"/>
    </location>
</feature>
<dbReference type="EMBL" id="QUQM01000005">
    <property type="protein sequence ID" value="KAA8643804.1"/>
    <property type="molecule type" value="Genomic_DNA"/>
</dbReference>
<feature type="transmembrane region" description="Helical" evidence="6">
    <location>
        <begin position="206"/>
        <end position="226"/>
    </location>
</feature>
<comment type="caution">
    <text evidence="7">The sequence shown here is derived from an EMBL/GenBank/DDBJ whole genome shotgun (WGS) entry which is preliminary data.</text>
</comment>
<evidence type="ECO:0000256" key="6">
    <source>
        <dbReference type="SAM" id="Phobius"/>
    </source>
</evidence>
<name>A0A5M9MET6_9EURO</name>
<organism evidence="7 8">
    <name type="scientific">Aspergillus tanneri</name>
    <dbReference type="NCBI Taxonomy" id="1220188"/>
    <lineage>
        <taxon>Eukaryota</taxon>
        <taxon>Fungi</taxon>
        <taxon>Dikarya</taxon>
        <taxon>Ascomycota</taxon>
        <taxon>Pezizomycotina</taxon>
        <taxon>Eurotiomycetes</taxon>
        <taxon>Eurotiomycetidae</taxon>
        <taxon>Eurotiales</taxon>
        <taxon>Aspergillaceae</taxon>
        <taxon>Aspergillus</taxon>
        <taxon>Aspergillus subgen. Circumdati</taxon>
    </lineage>
</organism>
<gene>
    <name evidence="7" type="ORF">ATNIH1004_010578</name>
</gene>
<dbReference type="PANTHER" id="PTHR31465:SF15">
    <property type="entry name" value="LIPID TRANSPORTER ATNI-RELATED"/>
    <property type="match status" value="1"/>
</dbReference>
<dbReference type="InterPro" id="IPR007568">
    <property type="entry name" value="RTA1"/>
</dbReference>
<evidence type="ECO:0000256" key="1">
    <source>
        <dbReference type="ARBA" id="ARBA00004141"/>
    </source>
</evidence>
<dbReference type="OrthoDB" id="5384040at2759"/>
<evidence type="ECO:0000256" key="2">
    <source>
        <dbReference type="ARBA" id="ARBA00022692"/>
    </source>
</evidence>
<dbReference type="Proteomes" id="UP000324241">
    <property type="component" value="Unassembled WGS sequence"/>
</dbReference>
<keyword evidence="4 6" id="KW-0472">Membrane</keyword>
<reference evidence="7 8" key="1">
    <citation type="submission" date="2019-08" db="EMBL/GenBank/DDBJ databases">
        <title>The genome sequence of a newly discovered highly antifungal drug resistant Aspergillus species, Aspergillus tanneri NIH 1004.</title>
        <authorList>
            <person name="Mounaud S."/>
            <person name="Singh I."/>
            <person name="Joardar V."/>
            <person name="Pakala S."/>
            <person name="Pakala S."/>
            <person name="Venepally P."/>
            <person name="Chung J.K."/>
            <person name="Losada L."/>
            <person name="Nierman W.C."/>
        </authorList>
    </citation>
    <scope>NUCLEOTIDE SEQUENCE [LARGE SCALE GENOMIC DNA]</scope>
    <source>
        <strain evidence="7 8">NIH1004</strain>
    </source>
</reference>
<comment type="subcellular location">
    <subcellularLocation>
        <location evidence="1">Membrane</location>
        <topology evidence="1">Multi-pass membrane protein</topology>
    </subcellularLocation>
</comment>
<keyword evidence="3 6" id="KW-1133">Transmembrane helix</keyword>
<evidence type="ECO:0000256" key="3">
    <source>
        <dbReference type="ARBA" id="ARBA00022989"/>
    </source>
</evidence>
<evidence type="ECO:0000256" key="4">
    <source>
        <dbReference type="ARBA" id="ARBA00023136"/>
    </source>
</evidence>
<feature type="transmembrane region" description="Helical" evidence="6">
    <location>
        <begin position="171"/>
        <end position="191"/>
    </location>
</feature>
<sequence length="267" mass="30225">MGCAWLTIGYGLRAMAGRRIRGLADFIPQQLLIILAPLWINGFVYMVVGRMVYMLLTRRRVLNIHARRLTFLFVIFDIIAFLVQASSGSLMSSDNPKTANIGIKILMAGIGLQQFFITMFIVLTGRFQYKLNVAATQGGDYVEQEHVRRDPESHADDYVSQAIHTVPWRRLLYSLYAVLIFITIRNVFRLVEFSDGINGPTATHEAYFYCLEALPILAAVTILAVIHPSCVLRGPDSEFPPKEKKSKKSKQKKRRSSHKPLTEFSDA</sequence>
<evidence type="ECO:0000256" key="5">
    <source>
        <dbReference type="SAM" id="MobiDB-lite"/>
    </source>
</evidence>
<keyword evidence="2 6" id="KW-0812">Transmembrane</keyword>
<proteinExistence type="predicted"/>
<feature type="compositionally biased region" description="Basic residues" evidence="5">
    <location>
        <begin position="244"/>
        <end position="258"/>
    </location>
</feature>